<dbReference type="PANTHER" id="PTHR42742">
    <property type="entry name" value="TRANSCRIPTIONAL REPRESSOR MPRA"/>
    <property type="match status" value="1"/>
</dbReference>
<keyword evidence="1" id="KW-0479">Metal-binding</keyword>
<keyword evidence="2" id="KW-0862">Zinc</keyword>
<dbReference type="InterPro" id="IPR046457">
    <property type="entry name" value="PMI_typeI_cat"/>
</dbReference>
<dbReference type="InterPro" id="IPR014710">
    <property type="entry name" value="RmlC-like_jellyroll"/>
</dbReference>
<evidence type="ECO:0000256" key="4">
    <source>
        <dbReference type="ARBA" id="ARBA00030762"/>
    </source>
</evidence>
<dbReference type="Gene3D" id="2.60.120.10">
    <property type="entry name" value="Jelly Rolls"/>
    <property type="match status" value="2"/>
</dbReference>
<dbReference type="SUPFAM" id="SSF51182">
    <property type="entry name" value="RmlC-like cupins"/>
    <property type="match status" value="1"/>
</dbReference>
<dbReference type="RefSeq" id="WP_380754589.1">
    <property type="nucleotide sequence ID" value="NZ_JBHULT010000012.1"/>
</dbReference>
<evidence type="ECO:0000313" key="8">
    <source>
        <dbReference type="Proteomes" id="UP001597468"/>
    </source>
</evidence>
<dbReference type="Pfam" id="PF20511">
    <property type="entry name" value="PMI_typeI_cat"/>
    <property type="match status" value="1"/>
</dbReference>
<dbReference type="PIRSF" id="PIRSF036894">
    <property type="entry name" value="PMI_Firm_short"/>
    <property type="match status" value="1"/>
</dbReference>
<reference evidence="8" key="1">
    <citation type="journal article" date="2019" name="Int. J. Syst. Evol. Microbiol.">
        <title>The Global Catalogue of Microorganisms (GCM) 10K type strain sequencing project: providing services to taxonomists for standard genome sequencing and annotation.</title>
        <authorList>
            <consortium name="The Broad Institute Genomics Platform"/>
            <consortium name="The Broad Institute Genome Sequencing Center for Infectious Disease"/>
            <person name="Wu L."/>
            <person name="Ma J."/>
        </authorList>
    </citation>
    <scope>NUCLEOTIDE SEQUENCE [LARGE SCALE GENOMIC DNA]</scope>
    <source>
        <strain evidence="8">KCTC 42585</strain>
    </source>
</reference>
<evidence type="ECO:0000256" key="2">
    <source>
        <dbReference type="ARBA" id="ARBA00022833"/>
    </source>
</evidence>
<dbReference type="InterPro" id="IPR011051">
    <property type="entry name" value="RmlC_Cupin_sf"/>
</dbReference>
<comment type="caution">
    <text evidence="7">The sequence shown here is derived from an EMBL/GenBank/DDBJ whole genome shotgun (WGS) entry which is preliminary data.</text>
</comment>
<dbReference type="Proteomes" id="UP001597468">
    <property type="component" value="Unassembled WGS sequence"/>
</dbReference>
<protein>
    <recommendedName>
        <fullName evidence="3">Phosphohexomutase</fullName>
    </recommendedName>
    <alternativeName>
        <fullName evidence="4">Phosphomannose isomerase</fullName>
    </alternativeName>
</protein>
<gene>
    <name evidence="7" type="ORF">ACFSTG_14335</name>
</gene>
<organism evidence="7 8">
    <name type="scientific">Salinimicrobium flavum</name>
    <dbReference type="NCBI Taxonomy" id="1737065"/>
    <lineage>
        <taxon>Bacteria</taxon>
        <taxon>Pseudomonadati</taxon>
        <taxon>Bacteroidota</taxon>
        <taxon>Flavobacteriia</taxon>
        <taxon>Flavobacteriales</taxon>
        <taxon>Flavobacteriaceae</taxon>
        <taxon>Salinimicrobium</taxon>
    </lineage>
</organism>
<dbReference type="InterPro" id="IPR049071">
    <property type="entry name" value="MPI_cupin_dom"/>
</dbReference>
<keyword evidence="8" id="KW-1185">Reference proteome</keyword>
<sequence>MLNYPLRFEPILKEKIWGGNKLRKVLHKNSENENIGESWEISGVENNISVVENGLLKGSSLKGLLLKYKDKLVGEKVYQKFDSEFPLLIKFIDAKTDLSVQLHPDDKIARNRHNSSGKTEMWYILRADEGARINIGFSRKISKKEYLEHLESGTITKLLHFEEVKEGDAFFIEPGRVHAIGGGVLLAEVQQTSDVTYRIYDWDRVDEKGIPRELHTELALDAIKFDQKSDFKLDFARNLNQASRILECKYFTTNFLPVAGTITRDNTSLDSFVIYMCVKGLAEVSVNGNSESIAMGQTLLIPAENKKVNISSEAADLLEIYVS</sequence>
<evidence type="ECO:0000256" key="1">
    <source>
        <dbReference type="ARBA" id="ARBA00022723"/>
    </source>
</evidence>
<name>A0ABW5IZG3_9FLAO</name>
<dbReference type="CDD" id="cd07010">
    <property type="entry name" value="cupin_PMI_type_I_N_bac"/>
    <property type="match status" value="1"/>
</dbReference>
<dbReference type="GO" id="GO:0016853">
    <property type="term" value="F:isomerase activity"/>
    <property type="evidence" value="ECO:0007669"/>
    <property type="project" value="UniProtKB-KW"/>
</dbReference>
<evidence type="ECO:0000313" key="7">
    <source>
        <dbReference type="EMBL" id="MFD2519082.1"/>
    </source>
</evidence>
<feature type="domain" description="Phosphomannose isomerase type I catalytic" evidence="5">
    <location>
        <begin position="7"/>
        <end position="116"/>
    </location>
</feature>
<dbReference type="PANTHER" id="PTHR42742:SF3">
    <property type="entry name" value="FRUCTOKINASE"/>
    <property type="match status" value="1"/>
</dbReference>
<dbReference type="InterPro" id="IPR014628">
    <property type="entry name" value="Man6P_isomerase_Firm_short"/>
</dbReference>
<evidence type="ECO:0000259" key="6">
    <source>
        <dbReference type="Pfam" id="PF21621"/>
    </source>
</evidence>
<evidence type="ECO:0000256" key="3">
    <source>
        <dbReference type="ARBA" id="ARBA00029741"/>
    </source>
</evidence>
<dbReference type="InterPro" id="IPR051804">
    <property type="entry name" value="Carb_Metab_Reg_Kinase/Isom"/>
</dbReference>
<evidence type="ECO:0000259" key="5">
    <source>
        <dbReference type="Pfam" id="PF20511"/>
    </source>
</evidence>
<accession>A0ABW5IZG3</accession>
<proteinExistence type="predicted"/>
<keyword evidence="7" id="KW-0413">Isomerase</keyword>
<feature type="domain" description="Mannose-6-phosphate isomerase cupin" evidence="6">
    <location>
        <begin position="246"/>
        <end position="314"/>
    </location>
</feature>
<dbReference type="EMBL" id="JBHULT010000012">
    <property type="protein sequence ID" value="MFD2519082.1"/>
    <property type="molecule type" value="Genomic_DNA"/>
</dbReference>
<dbReference type="Pfam" id="PF21621">
    <property type="entry name" value="MPI_cupin_dom"/>
    <property type="match status" value="1"/>
</dbReference>